<dbReference type="GO" id="GO:0046813">
    <property type="term" value="P:receptor-mediated virion attachment to host cell"/>
    <property type="evidence" value="ECO:0007669"/>
    <property type="project" value="TreeGrafter"/>
</dbReference>
<keyword evidence="4" id="KW-0732">Signal</keyword>
<dbReference type="Gene3D" id="2.40.10.120">
    <property type="match status" value="1"/>
</dbReference>
<dbReference type="PANTHER" id="PTHR44858:SF1">
    <property type="entry name" value="UDP-N-ACETYLGLUCOSAMINE--PEPTIDE N-ACETYLGLUCOSAMINYLTRANSFERASE SPINDLY-RELATED"/>
    <property type="match status" value="1"/>
</dbReference>
<gene>
    <name evidence="5" type="ORF">H9928_00895</name>
</gene>
<feature type="repeat" description="TPR" evidence="3">
    <location>
        <begin position="489"/>
        <end position="522"/>
    </location>
</feature>
<keyword evidence="2 3" id="KW-0802">TPR repeat</keyword>
<proteinExistence type="predicted"/>
<evidence type="ECO:0000256" key="3">
    <source>
        <dbReference type="PROSITE-ProRule" id="PRU00339"/>
    </source>
</evidence>
<feature type="signal peptide" evidence="4">
    <location>
        <begin position="1"/>
        <end position="19"/>
    </location>
</feature>
<dbReference type="SMART" id="SM00028">
    <property type="entry name" value="TPR"/>
    <property type="match status" value="3"/>
</dbReference>
<reference evidence="5" key="2">
    <citation type="submission" date="2021-04" db="EMBL/GenBank/DDBJ databases">
        <authorList>
            <person name="Gilroy R."/>
        </authorList>
    </citation>
    <scope>NUCLEOTIDE SEQUENCE</scope>
    <source>
        <strain evidence="5">8470</strain>
    </source>
</reference>
<dbReference type="AlphaFoldDB" id="A0A948TL34"/>
<dbReference type="InterPro" id="IPR011990">
    <property type="entry name" value="TPR-like_helical_dom_sf"/>
</dbReference>
<dbReference type="GO" id="GO:0009279">
    <property type="term" value="C:cell outer membrane"/>
    <property type="evidence" value="ECO:0007669"/>
    <property type="project" value="TreeGrafter"/>
</dbReference>
<evidence type="ECO:0000256" key="2">
    <source>
        <dbReference type="ARBA" id="ARBA00022803"/>
    </source>
</evidence>
<dbReference type="Proteomes" id="UP000784286">
    <property type="component" value="Unassembled WGS sequence"/>
</dbReference>
<comment type="caution">
    <text evidence="5">The sequence shown here is derived from an EMBL/GenBank/DDBJ whole genome shotgun (WGS) entry which is preliminary data.</text>
</comment>
<protein>
    <submittedName>
        <fullName evidence="5">Tetratricopeptide repeat protein</fullName>
    </submittedName>
</protein>
<dbReference type="InterPro" id="IPR009003">
    <property type="entry name" value="Peptidase_S1_PA"/>
</dbReference>
<dbReference type="SUPFAM" id="SSF50494">
    <property type="entry name" value="Trypsin-like serine proteases"/>
    <property type="match status" value="1"/>
</dbReference>
<name>A0A948TL34_9BACT</name>
<dbReference type="PANTHER" id="PTHR44858">
    <property type="entry name" value="TETRATRICOPEPTIDE REPEAT PROTEIN 6"/>
    <property type="match status" value="1"/>
</dbReference>
<dbReference type="EMBL" id="JAHLFJ010000008">
    <property type="protein sequence ID" value="MBU3855115.1"/>
    <property type="molecule type" value="Genomic_DNA"/>
</dbReference>
<evidence type="ECO:0000313" key="6">
    <source>
        <dbReference type="Proteomes" id="UP000784286"/>
    </source>
</evidence>
<dbReference type="SUPFAM" id="SSF48452">
    <property type="entry name" value="TPR-like"/>
    <property type="match status" value="2"/>
</dbReference>
<feature type="chain" id="PRO_5037093816" evidence="4">
    <location>
        <begin position="20"/>
        <end position="565"/>
    </location>
</feature>
<dbReference type="InterPro" id="IPR050498">
    <property type="entry name" value="Ycf3"/>
</dbReference>
<evidence type="ECO:0000313" key="5">
    <source>
        <dbReference type="EMBL" id="MBU3855115.1"/>
    </source>
</evidence>
<sequence>MKKAILLLACGIAVQSGMAQELPKWADKARKAVFSVITYDKDNKILNTGNGFYINANGTAVSDYSLFKGAERAVVVTADGKELPVTYILGADEMYDVVKFQTEVDKKIYPLEPATAPGSMGQTVFLLPYSTQKDIKAQTGTVTKVDTIGKQSFYYTLNMKTGDKTVSCPVMNGEGQVLGLIQKNVDEKSDASFAIGINYAKALEINALSINDYSLKSIGIRKGLPEDESQALVFLYMASSSLKGNEYQELLNEFITKYPENSEGYSRRAILYISKGDEEHLKLADEDLKKMLEVSEDKAEGHYNIAKQIYNYVISLNGKQPYGDWTLDRALEEINAALDKDNQGLYYQLQGDIFFAQQKYPEAFASYDAVNHSTLASAASFYSAAKTKELIEGASKKEAIALMDSAVARFIMPYGKDAAPYLYERGRMKAEDGQFREAVKDYNAFSDAMMGQVSAEFYVIREQAEMQCRMYQQAINDINKAIEMEPGNESYWVEKGSVHLRVNQPEEAVKALTRATELNPKNAAAYRMMGYAQIQQKKKKEGMANLEKAKELGDTVASGLIEKYK</sequence>
<accession>A0A948TL34</accession>
<reference evidence="5" key="1">
    <citation type="journal article" date="2021" name="PeerJ">
        <title>Extensive microbial diversity within the chicken gut microbiome revealed by metagenomics and culture.</title>
        <authorList>
            <person name="Gilroy R."/>
            <person name="Ravi A."/>
            <person name="Getino M."/>
            <person name="Pursley I."/>
            <person name="Horton D.L."/>
            <person name="Alikhan N.F."/>
            <person name="Baker D."/>
            <person name="Gharbi K."/>
            <person name="Hall N."/>
            <person name="Watson M."/>
            <person name="Adriaenssens E.M."/>
            <person name="Foster-Nyarko E."/>
            <person name="Jarju S."/>
            <person name="Secka A."/>
            <person name="Antonio M."/>
            <person name="Oren A."/>
            <person name="Chaudhuri R.R."/>
            <person name="La Ragione R."/>
            <person name="Hildebrand F."/>
            <person name="Pallen M.J."/>
        </authorList>
    </citation>
    <scope>NUCLEOTIDE SEQUENCE</scope>
    <source>
        <strain evidence="5">8470</strain>
    </source>
</reference>
<keyword evidence="1" id="KW-0677">Repeat</keyword>
<evidence type="ECO:0000256" key="4">
    <source>
        <dbReference type="SAM" id="SignalP"/>
    </source>
</evidence>
<dbReference type="Pfam" id="PF12895">
    <property type="entry name" value="ANAPC3"/>
    <property type="match status" value="1"/>
</dbReference>
<dbReference type="Gene3D" id="1.25.40.10">
    <property type="entry name" value="Tetratricopeptide repeat domain"/>
    <property type="match status" value="2"/>
</dbReference>
<organism evidence="5 6">
    <name type="scientific">Candidatus Phocaeicola excrementipullorum</name>
    <dbReference type="NCBI Taxonomy" id="2838731"/>
    <lineage>
        <taxon>Bacteria</taxon>
        <taxon>Pseudomonadati</taxon>
        <taxon>Bacteroidota</taxon>
        <taxon>Bacteroidia</taxon>
        <taxon>Bacteroidales</taxon>
        <taxon>Bacteroidaceae</taxon>
        <taxon>Phocaeicola</taxon>
    </lineage>
</organism>
<dbReference type="InterPro" id="IPR019734">
    <property type="entry name" value="TPR_rpt"/>
</dbReference>
<feature type="repeat" description="TPR" evidence="3">
    <location>
        <begin position="455"/>
        <end position="488"/>
    </location>
</feature>
<evidence type="ECO:0000256" key="1">
    <source>
        <dbReference type="ARBA" id="ARBA00022737"/>
    </source>
</evidence>
<dbReference type="Pfam" id="PF13365">
    <property type="entry name" value="Trypsin_2"/>
    <property type="match status" value="1"/>
</dbReference>
<dbReference type="PROSITE" id="PS50005">
    <property type="entry name" value="TPR"/>
    <property type="match status" value="2"/>
</dbReference>